<dbReference type="EMBL" id="MN740697">
    <property type="protein sequence ID" value="QHU08474.1"/>
    <property type="molecule type" value="Genomic_DNA"/>
</dbReference>
<organism evidence="2">
    <name type="scientific">viral metagenome</name>
    <dbReference type="NCBI Taxonomy" id="1070528"/>
    <lineage>
        <taxon>unclassified sequences</taxon>
        <taxon>metagenomes</taxon>
        <taxon>organismal metagenomes</taxon>
    </lineage>
</organism>
<evidence type="ECO:0000313" key="2">
    <source>
        <dbReference type="EMBL" id="QHU08474.1"/>
    </source>
</evidence>
<reference evidence="2" key="1">
    <citation type="journal article" date="2020" name="Nature">
        <title>Giant virus diversity and host interactions through global metagenomics.</title>
        <authorList>
            <person name="Schulz F."/>
            <person name="Roux S."/>
            <person name="Paez-Espino D."/>
            <person name="Jungbluth S."/>
            <person name="Walsh D.A."/>
            <person name="Denef V.J."/>
            <person name="McMahon K.D."/>
            <person name="Konstantinidis K.T."/>
            <person name="Eloe-Fadrosh E.A."/>
            <person name="Kyrpides N.C."/>
            <person name="Woyke T."/>
        </authorList>
    </citation>
    <scope>NUCLEOTIDE SEQUENCE</scope>
    <source>
        <strain evidence="2">GVMAG-S-1062768-28</strain>
    </source>
</reference>
<name>A0A6C0JXL2_9ZZZZ</name>
<protein>
    <submittedName>
        <fullName evidence="2">Uncharacterized protein</fullName>
    </submittedName>
</protein>
<dbReference type="AlphaFoldDB" id="A0A6C0JXL2"/>
<feature type="region of interest" description="Disordered" evidence="1">
    <location>
        <begin position="44"/>
        <end position="65"/>
    </location>
</feature>
<feature type="compositionally biased region" description="Basic and acidic residues" evidence="1">
    <location>
        <begin position="44"/>
        <end position="57"/>
    </location>
</feature>
<proteinExistence type="predicted"/>
<evidence type="ECO:0000256" key="1">
    <source>
        <dbReference type="SAM" id="MobiDB-lite"/>
    </source>
</evidence>
<sequence length="260" mass="29804">MITYVPVSLVSALAGRHSCKRWQDAVLQLFQNYYPTILDEIDSLREEDSSDSEKETDAPNTENDIRTGIQEKSLIEYKETVTNPIYVEPTSLDEQEKQLVRKDRGTFLETDTISRLIGNQTLKNAYNLPAIKINCQVGVSRSFTYVSNGTNIAYTISGAIDGVIWNKCILEIKNRCHHFMEPGYDIDQLTMYIVLFSIPLPGRLVQQYDGEICIGDEIPYKEAVAKWQNDIKPSLDKRLVKLNKKLACLDYQWFYDNILS</sequence>
<accession>A0A6C0JXL2</accession>